<evidence type="ECO:0000313" key="2">
    <source>
        <dbReference type="EMBL" id="MBP3950382.1"/>
    </source>
</evidence>
<comment type="caution">
    <text evidence="2">The sequence shown here is derived from an EMBL/GenBank/DDBJ whole genome shotgun (WGS) entry which is preliminary data.</text>
</comment>
<accession>A0A941ANI7</accession>
<organism evidence="2 3">
    <name type="scientific">Halalkalibacter suaedae</name>
    <dbReference type="NCBI Taxonomy" id="2822140"/>
    <lineage>
        <taxon>Bacteria</taxon>
        <taxon>Bacillati</taxon>
        <taxon>Bacillota</taxon>
        <taxon>Bacilli</taxon>
        <taxon>Bacillales</taxon>
        <taxon>Bacillaceae</taxon>
        <taxon>Halalkalibacter</taxon>
    </lineage>
</organism>
<evidence type="ECO:0000256" key="1">
    <source>
        <dbReference type="SAM" id="Phobius"/>
    </source>
</evidence>
<sequence length="85" mass="9486">MHYYDLCCRYQGKMVNITDKHGHCHIGKITQVTQTHVFIEPEGYSQRFGGISYGYYGGYGYRPGVGYPIALGAIAGLALAGLFFW</sequence>
<dbReference type="EMBL" id="JAGKSQ010000002">
    <property type="protein sequence ID" value="MBP3950382.1"/>
    <property type="molecule type" value="Genomic_DNA"/>
</dbReference>
<dbReference type="RefSeq" id="WP_210596031.1">
    <property type="nucleotide sequence ID" value="NZ_JAGKSQ010000002.1"/>
</dbReference>
<dbReference type="AlphaFoldDB" id="A0A941ANI7"/>
<proteinExistence type="predicted"/>
<keyword evidence="1" id="KW-0812">Transmembrane</keyword>
<feature type="transmembrane region" description="Helical" evidence="1">
    <location>
        <begin position="65"/>
        <end position="84"/>
    </location>
</feature>
<reference evidence="2" key="1">
    <citation type="submission" date="2021-03" db="EMBL/GenBank/DDBJ databases">
        <title>Bacillus suaedae sp. nov., isolated from Suaeda aralocaspica.</title>
        <authorList>
            <person name="Lei R.F.R."/>
        </authorList>
    </citation>
    <scope>NUCLEOTIDE SEQUENCE</scope>
    <source>
        <strain evidence="2">YZJH907-2</strain>
    </source>
</reference>
<gene>
    <name evidence="2" type="ORF">J7W16_04500</name>
</gene>
<keyword evidence="1" id="KW-0472">Membrane</keyword>
<name>A0A941ANI7_9BACI</name>
<dbReference type="Proteomes" id="UP000678228">
    <property type="component" value="Unassembled WGS sequence"/>
</dbReference>
<keyword evidence="3" id="KW-1185">Reference proteome</keyword>
<protein>
    <submittedName>
        <fullName evidence="2">Uncharacterized protein</fullName>
    </submittedName>
</protein>
<keyword evidence="1" id="KW-1133">Transmembrane helix</keyword>
<evidence type="ECO:0000313" key="3">
    <source>
        <dbReference type="Proteomes" id="UP000678228"/>
    </source>
</evidence>